<keyword evidence="5" id="KW-0378">Hydrolase</keyword>
<evidence type="ECO:0000256" key="4">
    <source>
        <dbReference type="ARBA" id="ARBA00022679"/>
    </source>
</evidence>
<evidence type="ECO:0000256" key="2">
    <source>
        <dbReference type="ARBA" id="ARBA00022670"/>
    </source>
</evidence>
<evidence type="ECO:0000313" key="13">
    <source>
        <dbReference type="EMBL" id="GAA4513416.1"/>
    </source>
</evidence>
<dbReference type="Proteomes" id="UP001500503">
    <property type="component" value="Unassembled WGS sequence"/>
</dbReference>
<gene>
    <name evidence="13" type="ORF">GCM10023191_080470</name>
</gene>
<feature type="compositionally biased region" description="Low complexity" evidence="9">
    <location>
        <begin position="773"/>
        <end position="785"/>
    </location>
</feature>
<dbReference type="SUPFAM" id="SSF56601">
    <property type="entry name" value="beta-lactamase/transpeptidase-like"/>
    <property type="match status" value="1"/>
</dbReference>
<evidence type="ECO:0000256" key="7">
    <source>
        <dbReference type="ARBA" id="ARBA00034000"/>
    </source>
</evidence>
<accession>A0ABP8QYL5</accession>
<evidence type="ECO:0000256" key="3">
    <source>
        <dbReference type="ARBA" id="ARBA00022676"/>
    </source>
</evidence>
<name>A0ABP8QYL5_9ACTN</name>
<feature type="region of interest" description="Disordered" evidence="9">
    <location>
        <begin position="1"/>
        <end position="109"/>
    </location>
</feature>
<dbReference type="InterPro" id="IPR050396">
    <property type="entry name" value="Glycosyltr_51/Transpeptidase"/>
</dbReference>
<protein>
    <submittedName>
        <fullName evidence="13">Transglycosylase domain-containing protein</fullName>
    </submittedName>
</protein>
<keyword evidence="10" id="KW-0812">Transmembrane</keyword>
<dbReference type="InterPro" id="IPR012338">
    <property type="entry name" value="Beta-lactam/transpept-like"/>
</dbReference>
<dbReference type="InterPro" id="IPR001264">
    <property type="entry name" value="Glyco_trans_51"/>
</dbReference>
<comment type="catalytic activity">
    <reaction evidence="7">
        <text>Preferential cleavage: (Ac)2-L-Lys-D-Ala-|-D-Ala. Also transpeptidation of peptidyl-alanyl moieties that are N-acyl substituents of D-alanine.</text>
        <dbReference type="EC" id="3.4.16.4"/>
    </reaction>
</comment>
<dbReference type="Gene3D" id="1.10.3810.10">
    <property type="entry name" value="Biosynthetic peptidoglycan transglycosylase-like"/>
    <property type="match status" value="1"/>
</dbReference>
<keyword evidence="3" id="KW-0328">Glycosyltransferase</keyword>
<feature type="domain" description="Glycosyl transferase family 51" evidence="12">
    <location>
        <begin position="167"/>
        <end position="344"/>
    </location>
</feature>
<keyword evidence="10" id="KW-1133">Transmembrane helix</keyword>
<feature type="domain" description="Penicillin-binding protein transpeptidase" evidence="11">
    <location>
        <begin position="439"/>
        <end position="706"/>
    </location>
</feature>
<dbReference type="EMBL" id="BAABHF010000048">
    <property type="protein sequence ID" value="GAA4513416.1"/>
    <property type="molecule type" value="Genomic_DNA"/>
</dbReference>
<evidence type="ECO:0000313" key="14">
    <source>
        <dbReference type="Proteomes" id="UP001500503"/>
    </source>
</evidence>
<feature type="region of interest" description="Disordered" evidence="9">
    <location>
        <begin position="816"/>
        <end position="860"/>
    </location>
</feature>
<proteinExistence type="predicted"/>
<dbReference type="PANTHER" id="PTHR32282">
    <property type="entry name" value="BINDING PROTEIN TRANSPEPTIDASE, PUTATIVE-RELATED"/>
    <property type="match status" value="1"/>
</dbReference>
<comment type="catalytic activity">
    <reaction evidence="8">
        <text>[GlcNAc-(1-&gt;4)-Mur2Ac(oyl-L-Ala-gamma-D-Glu-L-Lys-D-Ala-D-Ala)](n)-di-trans,octa-cis-undecaprenyl diphosphate + beta-D-GlcNAc-(1-&gt;4)-Mur2Ac(oyl-L-Ala-gamma-D-Glu-L-Lys-D-Ala-D-Ala)-di-trans,octa-cis-undecaprenyl diphosphate = [GlcNAc-(1-&gt;4)-Mur2Ac(oyl-L-Ala-gamma-D-Glu-L-Lys-D-Ala-D-Ala)](n+1)-di-trans,octa-cis-undecaprenyl diphosphate + di-trans,octa-cis-undecaprenyl diphosphate + H(+)</text>
        <dbReference type="Rhea" id="RHEA:23708"/>
        <dbReference type="Rhea" id="RHEA-COMP:9602"/>
        <dbReference type="Rhea" id="RHEA-COMP:9603"/>
        <dbReference type="ChEBI" id="CHEBI:15378"/>
        <dbReference type="ChEBI" id="CHEBI:58405"/>
        <dbReference type="ChEBI" id="CHEBI:60033"/>
        <dbReference type="ChEBI" id="CHEBI:78435"/>
        <dbReference type="EC" id="2.4.99.28"/>
    </reaction>
</comment>
<dbReference type="Pfam" id="PF00912">
    <property type="entry name" value="Transgly"/>
    <property type="match status" value="1"/>
</dbReference>
<dbReference type="InterPro" id="IPR036950">
    <property type="entry name" value="PBP_transglycosylase"/>
</dbReference>
<feature type="compositionally biased region" description="Low complexity" evidence="9">
    <location>
        <begin position="850"/>
        <end position="860"/>
    </location>
</feature>
<keyword evidence="2" id="KW-0645">Protease</keyword>
<dbReference type="Pfam" id="PF00905">
    <property type="entry name" value="Transpeptidase"/>
    <property type="match status" value="1"/>
</dbReference>
<sequence length="860" mass="91768">MSYGSDYGPEYGQRGRERPTPPTRPQTPVGRSDMPSLPSGSPAGGLERYGGPPRRGDGPPRRPGGPGGRPGGPGGAGGPGGPGRRRAANGGTGGGGRGPRGGEPPATGWRRFMPSWKLVLATMGIGTLASICMFGVAYAMVKVPKVNADATIQGSTIYYSDGKTVMGKIGSSRTIVRFDQISPAMQNAVLAAEDRKFYSESAISPTGIARAMANNLAGGDTQGGSTITQQYVKNAYLNQQRTITRKFKELFIAVKVGKQQDKQTILQNYLNTIYFGRGANGIEAAAQAYYNVHAKDLTVQQAAVLAAAIKEPDDGSGSTYYDPRSKGKQHADAIARYNFVLDGMVKMGKLSPADYAKYKDHPKMTIARKDSETYAGQKGYLLQRTKNAMHNMGISDADLETKGLKIYTTWDQGLQAKAKTAVEHTLTANHLPSDTRVGLVSIDPKNGEIKAAYGGKDYLKRYVDDAFYATAQVGSGFKPYVLATALSQGIGLKSQFDATAPAWIDTKGDRVSPGSSSDAFQVHNDEGNPTNPIVDLITATQMSYNTVYVPLGYKAGSDNVESLAEKAGLPGDAMKPHVGQAGFFLGQSSMSVLNQATGYATIANDGEYIRPHSIRRVLDAQSHPYLQSKWKDIEHRRAFSADVAHDTQFAMQSVVKTGGTGFRAALPGREVAGKTGTTNENKAAWFNGFTAKQLVTSVGMWRYDDPISKGKHKRAGRYLPMVGIGGIPRVNGGDFPARIWHDYMSAALQGKEVTTFPPPAYVGDDQAFATAKPTTKPTPENTPTPTCLPNQSPMRDNCKPGDGGNQNPNCTLHPTRPNCPETSPPASPTCKRIVGCESPPDGNNNGGQGPNARAARPIDE</sequence>
<comment type="caution">
    <text evidence="13">The sequence shown here is derived from an EMBL/GenBank/DDBJ whole genome shotgun (WGS) entry which is preliminary data.</text>
</comment>
<keyword evidence="1" id="KW-0121">Carboxypeptidase</keyword>
<reference evidence="14" key="1">
    <citation type="journal article" date="2019" name="Int. J. Syst. Evol. Microbiol.">
        <title>The Global Catalogue of Microorganisms (GCM) 10K type strain sequencing project: providing services to taxonomists for standard genome sequencing and annotation.</title>
        <authorList>
            <consortium name="The Broad Institute Genomics Platform"/>
            <consortium name="The Broad Institute Genome Sequencing Center for Infectious Disease"/>
            <person name="Wu L."/>
            <person name="Ma J."/>
        </authorList>
    </citation>
    <scope>NUCLEOTIDE SEQUENCE [LARGE SCALE GENOMIC DNA]</scope>
    <source>
        <strain evidence="14">JCM 17933</strain>
    </source>
</reference>
<dbReference type="SUPFAM" id="SSF53955">
    <property type="entry name" value="Lysozyme-like"/>
    <property type="match status" value="1"/>
</dbReference>
<keyword evidence="14" id="KW-1185">Reference proteome</keyword>
<feature type="compositionally biased region" description="Gly residues" evidence="9">
    <location>
        <begin position="64"/>
        <end position="82"/>
    </location>
</feature>
<keyword evidence="6" id="KW-0511">Multifunctional enzyme</keyword>
<evidence type="ECO:0000256" key="5">
    <source>
        <dbReference type="ARBA" id="ARBA00022801"/>
    </source>
</evidence>
<evidence type="ECO:0000256" key="9">
    <source>
        <dbReference type="SAM" id="MobiDB-lite"/>
    </source>
</evidence>
<evidence type="ECO:0000256" key="1">
    <source>
        <dbReference type="ARBA" id="ARBA00022645"/>
    </source>
</evidence>
<feature type="region of interest" description="Disordered" evidence="9">
    <location>
        <begin position="773"/>
        <end position="803"/>
    </location>
</feature>
<organism evidence="13 14">
    <name type="scientific">Actinoallomurus oryzae</name>
    <dbReference type="NCBI Taxonomy" id="502180"/>
    <lineage>
        <taxon>Bacteria</taxon>
        <taxon>Bacillati</taxon>
        <taxon>Actinomycetota</taxon>
        <taxon>Actinomycetes</taxon>
        <taxon>Streptosporangiales</taxon>
        <taxon>Thermomonosporaceae</taxon>
        <taxon>Actinoallomurus</taxon>
    </lineage>
</organism>
<dbReference type="InterPro" id="IPR023346">
    <property type="entry name" value="Lysozyme-like_dom_sf"/>
</dbReference>
<evidence type="ECO:0000259" key="11">
    <source>
        <dbReference type="Pfam" id="PF00905"/>
    </source>
</evidence>
<dbReference type="PANTHER" id="PTHR32282:SF34">
    <property type="entry name" value="PENICILLIN-BINDING PROTEIN 1A"/>
    <property type="match status" value="1"/>
</dbReference>
<dbReference type="Gene3D" id="3.40.710.10">
    <property type="entry name" value="DD-peptidase/beta-lactamase superfamily"/>
    <property type="match status" value="1"/>
</dbReference>
<keyword evidence="10" id="KW-0472">Membrane</keyword>
<evidence type="ECO:0000256" key="6">
    <source>
        <dbReference type="ARBA" id="ARBA00023268"/>
    </source>
</evidence>
<feature type="compositionally biased region" description="Gly residues" evidence="9">
    <location>
        <begin position="90"/>
        <end position="101"/>
    </location>
</feature>
<keyword evidence="4" id="KW-0808">Transferase</keyword>
<dbReference type="InterPro" id="IPR001460">
    <property type="entry name" value="PCN-bd_Tpept"/>
</dbReference>
<evidence type="ECO:0000259" key="12">
    <source>
        <dbReference type="Pfam" id="PF00912"/>
    </source>
</evidence>
<evidence type="ECO:0000256" key="10">
    <source>
        <dbReference type="SAM" id="Phobius"/>
    </source>
</evidence>
<evidence type="ECO:0000256" key="8">
    <source>
        <dbReference type="ARBA" id="ARBA00049902"/>
    </source>
</evidence>
<feature type="transmembrane region" description="Helical" evidence="10">
    <location>
        <begin position="118"/>
        <end position="141"/>
    </location>
</feature>